<accession>A0A4V2YKN5</accession>
<dbReference type="Proteomes" id="UP000295302">
    <property type="component" value="Unassembled WGS sequence"/>
</dbReference>
<protein>
    <submittedName>
        <fullName evidence="3">DUF11 domain-containing protein</fullName>
    </submittedName>
</protein>
<feature type="compositionally biased region" description="Basic residues" evidence="1">
    <location>
        <begin position="116"/>
        <end position="129"/>
    </location>
</feature>
<dbReference type="GO" id="GO:0005975">
    <property type="term" value="P:carbohydrate metabolic process"/>
    <property type="evidence" value="ECO:0007669"/>
    <property type="project" value="UniProtKB-ARBA"/>
</dbReference>
<evidence type="ECO:0000259" key="2">
    <source>
        <dbReference type="Pfam" id="PF24346"/>
    </source>
</evidence>
<feature type="domain" description="DUF7507" evidence="2">
    <location>
        <begin position="10"/>
        <end position="104"/>
    </location>
</feature>
<name>A0A4V2YKN5_9ACTN</name>
<organism evidence="3 4">
    <name type="scientific">Nonomuraea terrae</name>
    <dbReference type="NCBI Taxonomy" id="2530383"/>
    <lineage>
        <taxon>Bacteria</taxon>
        <taxon>Bacillati</taxon>
        <taxon>Actinomycetota</taxon>
        <taxon>Actinomycetes</taxon>
        <taxon>Streptosporangiales</taxon>
        <taxon>Streptosporangiaceae</taxon>
        <taxon>Nonomuraea</taxon>
    </lineage>
</organism>
<sequence length="170" mass="18564">MCLTTRRRRVKSVDDSRTYRPGDRVVYRYVVTNNSTSTVNDVRIEDSHVTQVRCRTTTLAPGASTTCRGTFIVPAGTASECERRGCRFSVTNTAVARAGDLASATATATIRVVQKPHHCRPGKKPHHGTKRECGHAGRSESRMSVVDSTGLAAAERHRGVTTTSRQRPTP</sequence>
<dbReference type="Gene3D" id="2.60.40.10">
    <property type="entry name" value="Immunoglobulins"/>
    <property type="match status" value="1"/>
</dbReference>
<feature type="region of interest" description="Disordered" evidence="1">
    <location>
        <begin position="116"/>
        <end position="170"/>
    </location>
</feature>
<gene>
    <name evidence="3" type="ORF">E1286_28770</name>
</gene>
<dbReference type="Pfam" id="PF24346">
    <property type="entry name" value="DUF7507"/>
    <property type="match status" value="1"/>
</dbReference>
<dbReference type="OrthoDB" id="3225333at2"/>
<dbReference type="EMBL" id="SMKQ01000112">
    <property type="protein sequence ID" value="TDD43447.1"/>
    <property type="molecule type" value="Genomic_DNA"/>
</dbReference>
<dbReference type="InterPro" id="IPR013783">
    <property type="entry name" value="Ig-like_fold"/>
</dbReference>
<dbReference type="InterPro" id="IPR047589">
    <property type="entry name" value="DUF11_rpt"/>
</dbReference>
<comment type="caution">
    <text evidence="3">The sequence shown here is derived from an EMBL/GenBank/DDBJ whole genome shotgun (WGS) entry which is preliminary data.</text>
</comment>
<feature type="compositionally biased region" description="Basic and acidic residues" evidence="1">
    <location>
        <begin position="130"/>
        <end position="141"/>
    </location>
</feature>
<evidence type="ECO:0000313" key="4">
    <source>
        <dbReference type="Proteomes" id="UP000295302"/>
    </source>
</evidence>
<dbReference type="NCBIfam" id="TIGR01451">
    <property type="entry name" value="B_ant_repeat"/>
    <property type="match status" value="1"/>
</dbReference>
<dbReference type="AlphaFoldDB" id="A0A4V2YKN5"/>
<proteinExistence type="predicted"/>
<evidence type="ECO:0000313" key="3">
    <source>
        <dbReference type="EMBL" id="TDD43447.1"/>
    </source>
</evidence>
<dbReference type="InterPro" id="IPR055354">
    <property type="entry name" value="DUF7507"/>
</dbReference>
<feature type="compositionally biased region" description="Polar residues" evidence="1">
    <location>
        <begin position="160"/>
        <end position="170"/>
    </location>
</feature>
<reference evidence="3 4" key="1">
    <citation type="submission" date="2019-03" db="EMBL/GenBank/DDBJ databases">
        <title>Draft genome sequences of novel Actinobacteria.</title>
        <authorList>
            <person name="Sahin N."/>
            <person name="Ay H."/>
            <person name="Saygin H."/>
        </authorList>
    </citation>
    <scope>NUCLEOTIDE SEQUENCE [LARGE SCALE GENOMIC DNA]</scope>
    <source>
        <strain evidence="3 4">CH32</strain>
    </source>
</reference>
<keyword evidence="4" id="KW-1185">Reference proteome</keyword>
<evidence type="ECO:0000256" key="1">
    <source>
        <dbReference type="SAM" id="MobiDB-lite"/>
    </source>
</evidence>